<dbReference type="EMBL" id="FOKJ01000002">
    <property type="protein sequence ID" value="SFA72883.1"/>
    <property type="molecule type" value="Genomic_DNA"/>
</dbReference>
<proteinExistence type="predicted"/>
<dbReference type="AlphaFoldDB" id="A0A1I3Z3P1"/>
<keyword evidence="3" id="KW-1185">Reference proteome</keyword>
<evidence type="ECO:0000313" key="2">
    <source>
        <dbReference type="EMBL" id="SFK38704.1"/>
    </source>
</evidence>
<gene>
    <name evidence="1" type="ORF">SAMN04244571_00150</name>
    <name evidence="2" type="ORF">SAMN04244574_00429</name>
</gene>
<dbReference type="Proteomes" id="UP000199579">
    <property type="component" value="Unassembled WGS sequence"/>
</dbReference>
<dbReference type="Proteomes" id="UP000198861">
    <property type="component" value="Unassembled WGS sequence"/>
</dbReference>
<reference evidence="1 3" key="1">
    <citation type="submission" date="2016-10" db="EMBL/GenBank/DDBJ databases">
        <authorList>
            <person name="Varghese N."/>
            <person name="Submissions S."/>
        </authorList>
    </citation>
    <scope>NUCLEOTIDE SEQUENCE [LARGE SCALE GENOMIC DNA]</scope>
    <source>
        <strain evidence="1 3">DSM 282</strain>
    </source>
</reference>
<evidence type="ECO:0000313" key="3">
    <source>
        <dbReference type="Proteomes" id="UP000198861"/>
    </source>
</evidence>
<accession>A0A1I3Z3P1</accession>
<protein>
    <submittedName>
        <fullName evidence="2">Uncharacterized protein</fullName>
    </submittedName>
</protein>
<dbReference type="EMBL" id="FOSX01000003">
    <property type="protein sequence ID" value="SFK38704.1"/>
    <property type="molecule type" value="Genomic_DNA"/>
</dbReference>
<evidence type="ECO:0000313" key="4">
    <source>
        <dbReference type="Proteomes" id="UP000199579"/>
    </source>
</evidence>
<organism evidence="2 4">
    <name type="scientific">Azotobacter beijerinckii</name>
    <dbReference type="NCBI Taxonomy" id="170623"/>
    <lineage>
        <taxon>Bacteria</taxon>
        <taxon>Pseudomonadati</taxon>
        <taxon>Pseudomonadota</taxon>
        <taxon>Gammaproteobacteria</taxon>
        <taxon>Pseudomonadales</taxon>
        <taxon>Pseudomonadaceae</taxon>
        <taxon>Azotobacter</taxon>
    </lineage>
</organism>
<name>A0A1I3Z3P1_9GAMM</name>
<reference evidence="2 4" key="2">
    <citation type="submission" date="2016-10" db="EMBL/GenBank/DDBJ databases">
        <authorList>
            <person name="de Groot N.N."/>
        </authorList>
    </citation>
    <scope>NUCLEOTIDE SEQUENCE [LARGE SCALE GENOMIC DNA]</scope>
    <source>
        <strain evidence="2 4">DSM 381</strain>
    </source>
</reference>
<sequence>MAATVKNAVNLHVYDDPMRITQAAFNSRQGEEDFVVMLSKDPAKYRSILQL</sequence>
<evidence type="ECO:0000313" key="1">
    <source>
        <dbReference type="EMBL" id="SFA72883.1"/>
    </source>
</evidence>